<comment type="caution">
    <text evidence="2">The sequence shown here is derived from an EMBL/GenBank/DDBJ whole genome shotgun (WGS) entry which is preliminary data.</text>
</comment>
<dbReference type="Pfam" id="PF13304">
    <property type="entry name" value="AAA_21"/>
    <property type="match status" value="2"/>
</dbReference>
<keyword evidence="3" id="KW-1185">Reference proteome</keyword>
<dbReference type="GO" id="GO:0005524">
    <property type="term" value="F:ATP binding"/>
    <property type="evidence" value="ECO:0007669"/>
    <property type="project" value="UniProtKB-KW"/>
</dbReference>
<dbReference type="SUPFAM" id="SSF52540">
    <property type="entry name" value="P-loop containing nucleoside triphosphate hydrolases"/>
    <property type="match status" value="1"/>
</dbReference>
<dbReference type="EMBL" id="JAKVPQ010000003">
    <property type="protein sequence ID" value="MCH4284768.1"/>
    <property type="molecule type" value="Genomic_DNA"/>
</dbReference>
<keyword evidence="2" id="KW-0067">ATP-binding</keyword>
<proteinExistence type="predicted"/>
<dbReference type="RefSeq" id="WP_117451606.1">
    <property type="nucleotide sequence ID" value="NZ_JAKVPQ010000003.1"/>
</dbReference>
<dbReference type="PANTHER" id="PTHR40396:SF1">
    <property type="entry name" value="ATPASE AAA-TYPE CORE DOMAIN-CONTAINING PROTEIN"/>
    <property type="match status" value="1"/>
</dbReference>
<dbReference type="InterPro" id="IPR003959">
    <property type="entry name" value="ATPase_AAA_core"/>
</dbReference>
<dbReference type="Proteomes" id="UP001202402">
    <property type="component" value="Unassembled WGS sequence"/>
</dbReference>
<dbReference type="InterPro" id="IPR027417">
    <property type="entry name" value="P-loop_NTPase"/>
</dbReference>
<gene>
    <name evidence="2" type="ORF">LQE99_06450</name>
</gene>
<sequence>MDVLRKKAYNEAITKKQGGNFMLISISLENFKSFHKLTTFNMIASNKLRNNKERIGYKNGISILKSAVIYGANASGKSNLVEAFRFIRECVLSTDGIPVKSRYLYCKNRKDNENKITTVEVRLSVNDRCYAYGFDVLLKDQMIENEWIMEFTDAIEPKILFKREKKHFELDKSLQLDDMDMAKFNVYADDLAENTSVLFLSEMNRNKRITSDSKLSFFKDIYGWFLNDLNIFLPETPVTNFEYYYDVESLDIVKKIIRTFDTGISDIIIKKITLDELKSKLNKNVYENIMETIQYRMIKENHKDFKLSMRSKDEFFNFFIHDNEEEPEITTLSFKHGSSTCNFDFDEESDGTRRIFDLLDVLLTKNKNSVYVIDEMERSLHPALTKRFIVLLNEFHKKNDIQLIFTTHEATIMSQELFRRDQIWFVARDKDNNSNLYPLDRFNERYDKKINKAYLEGRYGAIPVFTDFNIGELG</sequence>
<accession>A0ABS9R543</accession>
<evidence type="ECO:0000259" key="1">
    <source>
        <dbReference type="Pfam" id="PF13304"/>
    </source>
</evidence>
<protein>
    <submittedName>
        <fullName evidence="2">ATP-binding protein</fullName>
    </submittedName>
</protein>
<dbReference type="Gene3D" id="3.40.50.300">
    <property type="entry name" value="P-loop containing nucleotide triphosphate hydrolases"/>
    <property type="match status" value="1"/>
</dbReference>
<keyword evidence="2" id="KW-0547">Nucleotide-binding</keyword>
<reference evidence="2 3" key="1">
    <citation type="submission" date="2022-02" db="EMBL/GenBank/DDBJ databases">
        <title>Genome of Erysipelotrichaceae sp. nov. NSJ-176 isolated from human feces.</title>
        <authorList>
            <person name="Abdugheni R."/>
        </authorList>
    </citation>
    <scope>NUCLEOTIDE SEQUENCE [LARGE SCALE GENOMIC DNA]</scope>
    <source>
        <strain evidence="2 3">NSJ-176</strain>
    </source>
</reference>
<evidence type="ECO:0000313" key="3">
    <source>
        <dbReference type="Proteomes" id="UP001202402"/>
    </source>
</evidence>
<name>A0ABS9R543_9FIRM</name>
<organism evidence="2 3">
    <name type="scientific">Amedibacillus hominis</name>
    <dbReference type="NCBI Taxonomy" id="2897776"/>
    <lineage>
        <taxon>Bacteria</taxon>
        <taxon>Bacillati</taxon>
        <taxon>Bacillota</taxon>
        <taxon>Erysipelotrichia</taxon>
        <taxon>Erysipelotrichales</taxon>
        <taxon>Erysipelotrichaceae</taxon>
        <taxon>Amedibacillus</taxon>
    </lineage>
</organism>
<dbReference type="PANTHER" id="PTHR40396">
    <property type="entry name" value="ATPASE-LIKE PROTEIN"/>
    <property type="match status" value="1"/>
</dbReference>
<feature type="domain" description="ATPase AAA-type core" evidence="1">
    <location>
        <begin position="317"/>
        <end position="413"/>
    </location>
</feature>
<feature type="domain" description="ATPase AAA-type core" evidence="1">
    <location>
        <begin position="67"/>
        <end position="179"/>
    </location>
</feature>
<evidence type="ECO:0000313" key="2">
    <source>
        <dbReference type="EMBL" id="MCH4284768.1"/>
    </source>
</evidence>